<dbReference type="Proteomes" id="UP001632037">
    <property type="component" value="Unassembled WGS sequence"/>
</dbReference>
<organism evidence="1 2">
    <name type="scientific">Phytophthora oleae</name>
    <dbReference type="NCBI Taxonomy" id="2107226"/>
    <lineage>
        <taxon>Eukaryota</taxon>
        <taxon>Sar</taxon>
        <taxon>Stramenopiles</taxon>
        <taxon>Oomycota</taxon>
        <taxon>Peronosporomycetes</taxon>
        <taxon>Peronosporales</taxon>
        <taxon>Peronosporaceae</taxon>
        <taxon>Phytophthora</taxon>
    </lineage>
</organism>
<dbReference type="EMBL" id="JBIMZQ010000042">
    <property type="protein sequence ID" value="KAL3660196.1"/>
    <property type="molecule type" value="Genomic_DNA"/>
</dbReference>
<protein>
    <submittedName>
        <fullName evidence="1">Uncharacterized protein</fullName>
    </submittedName>
</protein>
<comment type="caution">
    <text evidence="1">The sequence shown here is derived from an EMBL/GenBank/DDBJ whole genome shotgun (WGS) entry which is preliminary data.</text>
</comment>
<gene>
    <name evidence="1" type="ORF">V7S43_014727</name>
</gene>
<evidence type="ECO:0000313" key="1">
    <source>
        <dbReference type="EMBL" id="KAL3660196.1"/>
    </source>
</evidence>
<proteinExistence type="predicted"/>
<dbReference type="AlphaFoldDB" id="A0ABD3F188"/>
<keyword evidence="2" id="KW-1185">Reference proteome</keyword>
<name>A0ABD3F188_9STRA</name>
<accession>A0ABD3F188</accession>
<reference evidence="1 2" key="1">
    <citation type="submission" date="2024-09" db="EMBL/GenBank/DDBJ databases">
        <title>Genome sequencing and assembly of Phytophthora oleae, isolate VK10A, causative agent of rot of olive drupes.</title>
        <authorList>
            <person name="Conti Taguali S."/>
            <person name="Riolo M."/>
            <person name="La Spada F."/>
            <person name="Cacciola S.O."/>
            <person name="Dionisio G."/>
        </authorList>
    </citation>
    <scope>NUCLEOTIDE SEQUENCE [LARGE SCALE GENOMIC DNA]</scope>
    <source>
        <strain evidence="1 2">VK10A</strain>
    </source>
</reference>
<evidence type="ECO:0000313" key="2">
    <source>
        <dbReference type="Proteomes" id="UP001632037"/>
    </source>
</evidence>
<sequence length="65" mass="7522">MLAEFGTALAKDFRSVNELILRFKVSRNQVNRQSRGTVGRVTMLPNLFAAMKALYLFPSKYWVIR</sequence>